<feature type="transmembrane region" description="Helical" evidence="1">
    <location>
        <begin position="187"/>
        <end position="209"/>
    </location>
</feature>
<feature type="transmembrane region" description="Helical" evidence="1">
    <location>
        <begin position="161"/>
        <end position="180"/>
    </location>
</feature>
<proteinExistence type="predicted"/>
<reference evidence="2" key="1">
    <citation type="journal article" date="2021" name="PeerJ">
        <title>Extensive microbial diversity within the chicken gut microbiome revealed by metagenomics and culture.</title>
        <authorList>
            <person name="Gilroy R."/>
            <person name="Ravi A."/>
            <person name="Getino M."/>
            <person name="Pursley I."/>
            <person name="Horton D.L."/>
            <person name="Alikhan N.F."/>
            <person name="Baker D."/>
            <person name="Gharbi K."/>
            <person name="Hall N."/>
            <person name="Watson M."/>
            <person name="Adriaenssens E.M."/>
            <person name="Foster-Nyarko E."/>
            <person name="Jarju S."/>
            <person name="Secka A."/>
            <person name="Antonio M."/>
            <person name="Oren A."/>
            <person name="Chaudhuri R.R."/>
            <person name="La Ragione R."/>
            <person name="Hildebrand F."/>
            <person name="Pallen M.J."/>
        </authorList>
    </citation>
    <scope>NUCLEOTIDE SEQUENCE</scope>
    <source>
        <strain evidence="2">ChiHjej12B11-14209</strain>
    </source>
</reference>
<keyword evidence="1" id="KW-0812">Transmembrane</keyword>
<dbReference type="EMBL" id="DXBM01000001">
    <property type="protein sequence ID" value="HIZ45412.1"/>
    <property type="molecule type" value="Genomic_DNA"/>
</dbReference>
<gene>
    <name evidence="2" type="ORF">IAA19_00075</name>
</gene>
<feature type="transmembrane region" description="Helical" evidence="1">
    <location>
        <begin position="53"/>
        <end position="78"/>
    </location>
</feature>
<organism evidence="2 3">
    <name type="scientific">Candidatus Olsenella pullistercoris</name>
    <dbReference type="NCBI Taxonomy" id="2838712"/>
    <lineage>
        <taxon>Bacteria</taxon>
        <taxon>Bacillati</taxon>
        <taxon>Actinomycetota</taxon>
        <taxon>Coriobacteriia</taxon>
        <taxon>Coriobacteriales</taxon>
        <taxon>Atopobiaceae</taxon>
        <taxon>Olsenella</taxon>
    </lineage>
</organism>
<dbReference type="Pfam" id="PF20599">
    <property type="entry name" value="DUF6796"/>
    <property type="match status" value="1"/>
</dbReference>
<feature type="transmembrane region" description="Helical" evidence="1">
    <location>
        <begin position="138"/>
        <end position="155"/>
    </location>
</feature>
<accession>A0A9D2JDL2</accession>
<protein>
    <submittedName>
        <fullName evidence="2">Uncharacterized protein</fullName>
    </submittedName>
</protein>
<evidence type="ECO:0000313" key="2">
    <source>
        <dbReference type="EMBL" id="HIZ45412.1"/>
    </source>
</evidence>
<comment type="caution">
    <text evidence="2">The sequence shown here is derived from an EMBL/GenBank/DDBJ whole genome shotgun (WGS) entry which is preliminary data.</text>
</comment>
<evidence type="ECO:0000313" key="3">
    <source>
        <dbReference type="Proteomes" id="UP000824062"/>
    </source>
</evidence>
<feature type="transmembrane region" description="Helical" evidence="1">
    <location>
        <begin position="84"/>
        <end position="105"/>
    </location>
</feature>
<name>A0A9D2JDL2_9ACTN</name>
<sequence>MAPAAPLLAIGLIGSLVMFAGDMLLYFTPGAYDMDGTLRPYARIMRDLPEGRVRLGGLLGPVAAFLYVIGFAGLSMLGMGELPWLMWAVAVLLSFALVCGGAYHAQYPYLALAARAGDEGLVGQVADNIMALQRLATVPMYVAFVLLGVLVALGWTTLPQWAVVLTPVVTSFLGFAWLRVPQPFRCVLFGGWSNLVLTIMFAAMLAFVLA</sequence>
<keyword evidence="1" id="KW-0472">Membrane</keyword>
<dbReference type="AlphaFoldDB" id="A0A9D2JDL2"/>
<reference evidence="2" key="2">
    <citation type="submission" date="2021-04" db="EMBL/GenBank/DDBJ databases">
        <authorList>
            <person name="Gilroy R."/>
        </authorList>
    </citation>
    <scope>NUCLEOTIDE SEQUENCE</scope>
    <source>
        <strain evidence="2">ChiHjej12B11-14209</strain>
    </source>
</reference>
<dbReference type="InterPro" id="IPR046475">
    <property type="entry name" value="DUF6796"/>
</dbReference>
<keyword evidence="1" id="KW-1133">Transmembrane helix</keyword>
<feature type="transmembrane region" description="Helical" evidence="1">
    <location>
        <begin position="6"/>
        <end position="32"/>
    </location>
</feature>
<dbReference type="Proteomes" id="UP000824062">
    <property type="component" value="Unassembled WGS sequence"/>
</dbReference>
<evidence type="ECO:0000256" key="1">
    <source>
        <dbReference type="SAM" id="Phobius"/>
    </source>
</evidence>